<reference evidence="2" key="2">
    <citation type="journal article" date="2015" name="Fish Shellfish Immunol.">
        <title>Early steps in the European eel (Anguilla anguilla)-Vibrio vulnificus interaction in the gills: Role of the RtxA13 toxin.</title>
        <authorList>
            <person name="Callol A."/>
            <person name="Pajuelo D."/>
            <person name="Ebbesson L."/>
            <person name="Teles M."/>
            <person name="MacKenzie S."/>
            <person name="Amaro C."/>
        </authorList>
    </citation>
    <scope>NUCLEOTIDE SEQUENCE</scope>
</reference>
<sequence length="33" mass="3779">MNNHTINRGEQDTNRSAAIWRPNRGNTDRKTGP</sequence>
<protein>
    <submittedName>
        <fullName evidence="2">Uncharacterized protein</fullName>
    </submittedName>
</protein>
<feature type="region of interest" description="Disordered" evidence="1">
    <location>
        <begin position="1"/>
        <end position="33"/>
    </location>
</feature>
<accession>A0A0E9UU42</accession>
<organism evidence="2">
    <name type="scientific">Anguilla anguilla</name>
    <name type="common">European freshwater eel</name>
    <name type="synonym">Muraena anguilla</name>
    <dbReference type="NCBI Taxonomy" id="7936"/>
    <lineage>
        <taxon>Eukaryota</taxon>
        <taxon>Metazoa</taxon>
        <taxon>Chordata</taxon>
        <taxon>Craniata</taxon>
        <taxon>Vertebrata</taxon>
        <taxon>Euteleostomi</taxon>
        <taxon>Actinopterygii</taxon>
        <taxon>Neopterygii</taxon>
        <taxon>Teleostei</taxon>
        <taxon>Anguilliformes</taxon>
        <taxon>Anguillidae</taxon>
        <taxon>Anguilla</taxon>
    </lineage>
</organism>
<name>A0A0E9UU42_ANGAN</name>
<evidence type="ECO:0000256" key="1">
    <source>
        <dbReference type="SAM" id="MobiDB-lite"/>
    </source>
</evidence>
<proteinExistence type="predicted"/>
<reference evidence="2" key="1">
    <citation type="submission" date="2014-11" db="EMBL/GenBank/DDBJ databases">
        <authorList>
            <person name="Amaro Gonzalez C."/>
        </authorList>
    </citation>
    <scope>NUCLEOTIDE SEQUENCE</scope>
</reference>
<evidence type="ECO:0000313" key="2">
    <source>
        <dbReference type="EMBL" id="JAH68488.1"/>
    </source>
</evidence>
<dbReference type="EMBL" id="GBXM01040089">
    <property type="protein sequence ID" value="JAH68488.1"/>
    <property type="molecule type" value="Transcribed_RNA"/>
</dbReference>
<dbReference type="AlphaFoldDB" id="A0A0E9UU42"/>